<dbReference type="OrthoDB" id="9780991at2"/>
<dbReference type="KEGG" id="ail:FLP10_13965"/>
<dbReference type="Pfam" id="PF01547">
    <property type="entry name" value="SBP_bac_1"/>
    <property type="match status" value="1"/>
</dbReference>
<keyword evidence="3" id="KW-1185">Reference proteome</keyword>
<feature type="signal peptide" evidence="1">
    <location>
        <begin position="1"/>
        <end position="25"/>
    </location>
</feature>
<reference evidence="2 3" key="1">
    <citation type="submission" date="2019-09" db="EMBL/GenBank/DDBJ databases">
        <title>Genome sequencing of strain KACC 19306.</title>
        <authorList>
            <person name="Heo J."/>
            <person name="Kim S.-J."/>
            <person name="Kim J.-S."/>
            <person name="Hong S.-B."/>
            <person name="Kwon S.-W."/>
        </authorList>
    </citation>
    <scope>NUCLEOTIDE SEQUENCE [LARGE SCALE GENOMIC DNA]</scope>
    <source>
        <strain evidence="2 3">KACC 19306</strain>
    </source>
</reference>
<organism evidence="2 3">
    <name type="scientific">Agromyces intestinalis</name>
    <dbReference type="NCBI Taxonomy" id="2592652"/>
    <lineage>
        <taxon>Bacteria</taxon>
        <taxon>Bacillati</taxon>
        <taxon>Actinomycetota</taxon>
        <taxon>Actinomycetes</taxon>
        <taxon>Micrococcales</taxon>
        <taxon>Microbacteriaceae</taxon>
        <taxon>Agromyces</taxon>
    </lineage>
</organism>
<dbReference type="EMBL" id="CP043505">
    <property type="protein sequence ID" value="QEO15410.1"/>
    <property type="molecule type" value="Genomic_DNA"/>
</dbReference>
<dbReference type="PROSITE" id="PS51257">
    <property type="entry name" value="PROKAR_LIPOPROTEIN"/>
    <property type="match status" value="1"/>
</dbReference>
<name>A0A5C1YJG8_9MICO</name>
<evidence type="ECO:0000313" key="2">
    <source>
        <dbReference type="EMBL" id="QEO15410.1"/>
    </source>
</evidence>
<protein>
    <submittedName>
        <fullName evidence="2">Sugar ABC transporter substrate-binding protein</fullName>
    </submittedName>
</protein>
<evidence type="ECO:0000256" key="1">
    <source>
        <dbReference type="SAM" id="SignalP"/>
    </source>
</evidence>
<dbReference type="PANTHER" id="PTHR43649">
    <property type="entry name" value="ARABINOSE-BINDING PROTEIN-RELATED"/>
    <property type="match status" value="1"/>
</dbReference>
<sequence>MKIRILTAGAAVLALTVGLAGCAQSGESPAPTDASKPYAGTTIKYWATNQGPSLDADVEILQPELDKFEEQTGITVDLEVIPWSDMTNNTLAAAVSGQGPDVVNIGNTNATTLNTTGAFLPFEGEDLDAVGGKDKFLESAWQTTGPEGVAPTSLPLYSQVYGLFYNKALFEAKNLEAPTTWEELVDAAKAITDPATDTWGIVAPAGTVNVAMHIQYIFTAQAGGSPFDKAGEPDFVTDENIAGVRQYLDLMSEAKVMNPSNAQFTDGTQATSEFAAGKAGMYMAQTGNVAALQANGMDPSQYGVVPVPAPAGGDEVGSFIAGTNISVFKNTKHKEAALEFVKFMTSPEVSETLNKAYGTLPPLKDVPASAYEDFPELMDMWSLILADHAIPMSQVPTVSAYQANVGGGVVALFAEAATGATPTDADIEAMLNEAQQKMATS</sequence>
<dbReference type="SUPFAM" id="SSF53850">
    <property type="entry name" value="Periplasmic binding protein-like II"/>
    <property type="match status" value="1"/>
</dbReference>
<dbReference type="AlphaFoldDB" id="A0A5C1YJG8"/>
<dbReference type="InterPro" id="IPR050490">
    <property type="entry name" value="Bact_solute-bd_prot1"/>
</dbReference>
<dbReference type="RefSeq" id="WP_149161424.1">
    <property type="nucleotide sequence ID" value="NZ_CP043505.1"/>
</dbReference>
<proteinExistence type="predicted"/>
<dbReference type="Proteomes" id="UP000324678">
    <property type="component" value="Chromosome"/>
</dbReference>
<evidence type="ECO:0000313" key="3">
    <source>
        <dbReference type="Proteomes" id="UP000324678"/>
    </source>
</evidence>
<dbReference type="CDD" id="cd13585">
    <property type="entry name" value="PBP2_TMBP_like"/>
    <property type="match status" value="1"/>
</dbReference>
<keyword evidence="1" id="KW-0732">Signal</keyword>
<feature type="chain" id="PRO_5023115656" evidence="1">
    <location>
        <begin position="26"/>
        <end position="441"/>
    </location>
</feature>
<dbReference type="Gene3D" id="3.40.190.10">
    <property type="entry name" value="Periplasmic binding protein-like II"/>
    <property type="match status" value="2"/>
</dbReference>
<gene>
    <name evidence="2" type="ORF">FLP10_13965</name>
</gene>
<accession>A0A5C1YJG8</accession>
<dbReference type="InterPro" id="IPR006059">
    <property type="entry name" value="SBP"/>
</dbReference>
<dbReference type="PANTHER" id="PTHR43649:SF12">
    <property type="entry name" value="DIACETYLCHITOBIOSE BINDING PROTEIN DASA"/>
    <property type="match status" value="1"/>
</dbReference>